<evidence type="ECO:0000256" key="4">
    <source>
        <dbReference type="ARBA" id="ARBA00023098"/>
    </source>
</evidence>
<dbReference type="EMBL" id="VSSQ01000459">
    <property type="protein sequence ID" value="MPL95226.1"/>
    <property type="molecule type" value="Genomic_DNA"/>
</dbReference>
<keyword evidence="3" id="KW-0805">Transcription regulation</keyword>
<reference evidence="7" key="1">
    <citation type="submission" date="2019-08" db="EMBL/GenBank/DDBJ databases">
        <authorList>
            <person name="Kucharzyk K."/>
            <person name="Murdoch R.W."/>
            <person name="Higgins S."/>
            <person name="Loffler F."/>
        </authorList>
    </citation>
    <scope>NUCLEOTIDE SEQUENCE</scope>
</reference>
<comment type="caution">
    <text evidence="7">The sequence shown here is derived from an EMBL/GenBank/DDBJ whole genome shotgun (WGS) entry which is preliminary data.</text>
</comment>
<evidence type="ECO:0000313" key="7">
    <source>
        <dbReference type="EMBL" id="MPL95226.1"/>
    </source>
</evidence>
<dbReference type="InterPro" id="IPR029069">
    <property type="entry name" value="HotDog_dom_sf"/>
</dbReference>
<evidence type="ECO:0000256" key="5">
    <source>
        <dbReference type="ARBA" id="ARBA00023125"/>
    </source>
</evidence>
<dbReference type="GO" id="GO:0006629">
    <property type="term" value="P:lipid metabolic process"/>
    <property type="evidence" value="ECO:0007669"/>
    <property type="project" value="UniProtKB-KW"/>
</dbReference>
<dbReference type="GO" id="GO:0045892">
    <property type="term" value="P:negative regulation of DNA-templated transcription"/>
    <property type="evidence" value="ECO:0007669"/>
    <property type="project" value="InterPro"/>
</dbReference>
<dbReference type="InterPro" id="IPR036388">
    <property type="entry name" value="WH-like_DNA-bd_sf"/>
</dbReference>
<dbReference type="PIRSF" id="PIRSF037733">
    <property type="entry name" value="Transcription_factor_FapR"/>
    <property type="match status" value="1"/>
</dbReference>
<dbReference type="CDD" id="cd03440">
    <property type="entry name" value="hot_dog"/>
    <property type="match status" value="1"/>
</dbReference>
<accession>A0A644VV61</accession>
<gene>
    <name evidence="7" type="primary">fapR_4</name>
    <name evidence="7" type="ORF">SDC9_41395</name>
</gene>
<evidence type="ECO:0000256" key="2">
    <source>
        <dbReference type="ARBA" id="ARBA00022516"/>
    </source>
</evidence>
<name>A0A644VV61_9ZZZZ</name>
<evidence type="ECO:0000256" key="3">
    <source>
        <dbReference type="ARBA" id="ARBA00023015"/>
    </source>
</evidence>
<dbReference type="Gene3D" id="3.10.129.10">
    <property type="entry name" value="Hotdog Thioesterase"/>
    <property type="match status" value="1"/>
</dbReference>
<sequence>MVLKAGEAVSTSKKQIRQETLLKELEKNPFLTDEQLANTLEVSIQTIRLDRLAKGIPELRERTKHMAIDAQEKLKAIASEDIFGQLIDLELGHSGISMMQVTQDMVLQKTGVARGHYMFAQANSLALAVIDAPAALTGVANVKYKVPIYSGANLVARAEVIRQQNDKYIVWVKIRNNNKEVFRAKFLIVSLPEERTGQK</sequence>
<evidence type="ECO:0000256" key="6">
    <source>
        <dbReference type="ARBA" id="ARBA00023163"/>
    </source>
</evidence>
<dbReference type="Gene3D" id="1.10.10.10">
    <property type="entry name" value="Winged helix-like DNA-binding domain superfamily/Winged helix DNA-binding domain"/>
    <property type="match status" value="1"/>
</dbReference>
<keyword evidence="1" id="KW-0678">Repressor</keyword>
<protein>
    <submittedName>
        <fullName evidence="7">Transcription factor FapR</fullName>
    </submittedName>
</protein>
<keyword evidence="6" id="KW-0804">Transcription</keyword>
<organism evidence="7">
    <name type="scientific">bioreactor metagenome</name>
    <dbReference type="NCBI Taxonomy" id="1076179"/>
    <lineage>
        <taxon>unclassified sequences</taxon>
        <taxon>metagenomes</taxon>
        <taxon>ecological metagenomes</taxon>
    </lineage>
</organism>
<dbReference type="GO" id="GO:0045717">
    <property type="term" value="P:negative regulation of fatty acid biosynthetic process"/>
    <property type="evidence" value="ECO:0007669"/>
    <property type="project" value="InterPro"/>
</dbReference>
<keyword evidence="2" id="KW-0444">Lipid biosynthesis</keyword>
<proteinExistence type="predicted"/>
<evidence type="ECO:0000256" key="1">
    <source>
        <dbReference type="ARBA" id="ARBA00022491"/>
    </source>
</evidence>
<dbReference type="SUPFAM" id="SSF54637">
    <property type="entry name" value="Thioesterase/thiol ester dehydrase-isomerase"/>
    <property type="match status" value="1"/>
</dbReference>
<dbReference type="NCBIfam" id="NF003359">
    <property type="entry name" value="PRK04424.1"/>
    <property type="match status" value="1"/>
</dbReference>
<dbReference type="GO" id="GO:0003700">
    <property type="term" value="F:DNA-binding transcription factor activity"/>
    <property type="evidence" value="ECO:0007669"/>
    <property type="project" value="InterPro"/>
</dbReference>
<dbReference type="AlphaFoldDB" id="A0A644VV61"/>
<dbReference type="InterPro" id="IPR017275">
    <property type="entry name" value="Transcription_factor_FapR"/>
</dbReference>
<dbReference type="GO" id="GO:0003677">
    <property type="term" value="F:DNA binding"/>
    <property type="evidence" value="ECO:0007669"/>
    <property type="project" value="UniProtKB-KW"/>
</dbReference>
<keyword evidence="5" id="KW-0238">DNA-binding</keyword>
<keyword evidence="4" id="KW-0443">Lipid metabolism</keyword>